<evidence type="ECO:0000256" key="9">
    <source>
        <dbReference type="ARBA" id="ARBA00023163"/>
    </source>
</evidence>
<dbReference type="PROSITE" id="PS51030">
    <property type="entry name" value="NUCLEAR_REC_DBD_2"/>
    <property type="match status" value="1"/>
</dbReference>
<evidence type="ECO:0000256" key="11">
    <source>
        <dbReference type="ARBA" id="ARBA00023242"/>
    </source>
</evidence>
<accession>A0A7N5JB59</accession>
<dbReference type="CDD" id="cd07171">
    <property type="entry name" value="NR_DBD_ER"/>
    <property type="match status" value="1"/>
</dbReference>
<dbReference type="SUPFAM" id="SSF48508">
    <property type="entry name" value="Nuclear receptor ligand-binding domain"/>
    <property type="match status" value="1"/>
</dbReference>
<evidence type="ECO:0000256" key="12">
    <source>
        <dbReference type="ARBA" id="ARBA00032420"/>
    </source>
</evidence>
<reference evidence="17 18" key="1">
    <citation type="journal article" date="2010" name="Nature">
        <title>The sequence and de novo assembly of the giant panda genome.</title>
        <authorList>
            <person name="Li R."/>
            <person name="Fan W."/>
            <person name="Tian G."/>
            <person name="Zhu H."/>
            <person name="He L."/>
            <person name="Cai J."/>
            <person name="Huang Q."/>
            <person name="Cai Q."/>
            <person name="Li B."/>
            <person name="Bai Y."/>
            <person name="Zhang Z."/>
            <person name="Zhang Y."/>
            <person name="Wang W."/>
            <person name="Li J."/>
            <person name="Wei F."/>
            <person name="Li H."/>
            <person name="Jian M."/>
            <person name="Li J."/>
            <person name="Zhang Z."/>
            <person name="Nielsen R."/>
            <person name="Li D."/>
            <person name="Gu W."/>
            <person name="Yang Z."/>
            <person name="Xuan Z."/>
            <person name="Ryder O.A."/>
            <person name="Leung F.C."/>
            <person name="Zhou Y."/>
            <person name="Cao J."/>
            <person name="Sun X."/>
            <person name="Fu Y."/>
            <person name="Fang X."/>
            <person name="Guo X."/>
            <person name="Wang B."/>
            <person name="Hou R."/>
            <person name="Shen F."/>
            <person name="Mu B."/>
            <person name="Ni P."/>
            <person name="Lin R."/>
            <person name="Qian W."/>
            <person name="Wang G."/>
            <person name="Yu C."/>
            <person name="Nie W."/>
            <person name="Wang J."/>
            <person name="Wu Z."/>
            <person name="Liang H."/>
            <person name="Min J."/>
            <person name="Wu Q."/>
            <person name="Cheng S."/>
            <person name="Ruan J."/>
            <person name="Wang M."/>
            <person name="Shi Z."/>
            <person name="Wen M."/>
            <person name="Liu B."/>
            <person name="Ren X."/>
            <person name="Zheng H."/>
            <person name="Dong D."/>
            <person name="Cook K."/>
            <person name="Shan G."/>
            <person name="Zhang H."/>
            <person name="Kosiol C."/>
            <person name="Xie X."/>
            <person name="Lu Z."/>
            <person name="Zheng H."/>
            <person name="Li Y."/>
            <person name="Steiner C.C."/>
            <person name="Lam T.T."/>
            <person name="Lin S."/>
            <person name="Zhang Q."/>
            <person name="Li G."/>
            <person name="Tian J."/>
            <person name="Gong T."/>
            <person name="Liu H."/>
            <person name="Zhang D."/>
            <person name="Fang L."/>
            <person name="Ye C."/>
            <person name="Zhang J."/>
            <person name="Hu W."/>
            <person name="Xu A."/>
            <person name="Ren Y."/>
            <person name="Zhang G."/>
            <person name="Bruford M.W."/>
            <person name="Li Q."/>
            <person name="Ma L."/>
            <person name="Guo Y."/>
            <person name="An N."/>
            <person name="Hu Y."/>
            <person name="Zheng Y."/>
            <person name="Shi Y."/>
            <person name="Li Z."/>
            <person name="Liu Q."/>
            <person name="Chen Y."/>
            <person name="Zhao J."/>
            <person name="Qu N."/>
            <person name="Zhao S."/>
            <person name="Tian F."/>
            <person name="Wang X."/>
            <person name="Wang H."/>
            <person name="Xu L."/>
            <person name="Liu X."/>
            <person name="Vinar T."/>
            <person name="Wang Y."/>
            <person name="Lam T.W."/>
            <person name="Yiu S.M."/>
            <person name="Liu S."/>
            <person name="Zhang H."/>
            <person name="Li D."/>
            <person name="Huang Y."/>
            <person name="Wang X."/>
            <person name="Yang G."/>
            <person name="Jiang Z."/>
            <person name="Wang J."/>
            <person name="Qin N."/>
            <person name="Li L."/>
            <person name="Li J."/>
            <person name="Bolund L."/>
            <person name="Kristiansen K."/>
            <person name="Wong G.K."/>
            <person name="Olson M."/>
            <person name="Zhang X."/>
            <person name="Li S."/>
            <person name="Yang H."/>
            <person name="Wang J."/>
            <person name="Wang J."/>
        </authorList>
    </citation>
    <scope>NUCLEOTIDE SEQUENCE [LARGE SCALE GENOMIC DNA]</scope>
</reference>
<keyword evidence="11 13" id="KW-0539">Nucleus</keyword>
<dbReference type="Gene3D" id="1.10.565.10">
    <property type="entry name" value="Retinoid X Receptor"/>
    <property type="match status" value="2"/>
</dbReference>
<evidence type="ECO:0000313" key="17">
    <source>
        <dbReference type="Ensembl" id="ENSAMEP00000022810.1"/>
    </source>
</evidence>
<dbReference type="InterPro" id="IPR024178">
    <property type="entry name" value="Est_rcpt/est-rel_rcp"/>
</dbReference>
<dbReference type="SMART" id="SM00399">
    <property type="entry name" value="ZnF_C4"/>
    <property type="match status" value="1"/>
</dbReference>
<dbReference type="GO" id="GO:0043565">
    <property type="term" value="F:sequence-specific DNA binding"/>
    <property type="evidence" value="ECO:0007669"/>
    <property type="project" value="InterPro"/>
</dbReference>
<protein>
    <recommendedName>
        <fullName evidence="2">Estrogen receptor beta</fullName>
    </recommendedName>
    <alternativeName>
        <fullName evidence="12">Nuclear receptor subfamily 3 group A member 2</fullName>
    </alternativeName>
</protein>
<dbReference type="PIRSF" id="PIRSF002527">
    <property type="entry name" value="ER-like_NR"/>
    <property type="match status" value="1"/>
</dbReference>
<dbReference type="PANTHER" id="PTHR48092">
    <property type="entry name" value="KNIRPS-RELATED PROTEIN-RELATED"/>
    <property type="match status" value="1"/>
</dbReference>
<evidence type="ECO:0000256" key="4">
    <source>
        <dbReference type="ARBA" id="ARBA00022771"/>
    </source>
</evidence>
<gene>
    <name evidence="17" type="primary">ESR2</name>
</gene>
<dbReference type="GO" id="GO:0005634">
    <property type="term" value="C:nucleus"/>
    <property type="evidence" value="ECO:0007669"/>
    <property type="project" value="UniProtKB-SubCell"/>
</dbReference>
<keyword evidence="8" id="KW-0238">DNA-binding</keyword>
<evidence type="ECO:0000313" key="18">
    <source>
        <dbReference type="Proteomes" id="UP000008912"/>
    </source>
</evidence>
<evidence type="ECO:0000256" key="10">
    <source>
        <dbReference type="ARBA" id="ARBA00023170"/>
    </source>
</evidence>
<dbReference type="PROSITE" id="PS00031">
    <property type="entry name" value="NUCLEAR_REC_DBD_1"/>
    <property type="match status" value="1"/>
</dbReference>
<keyword evidence="18" id="KW-1185">Reference proteome</keyword>
<dbReference type="InterPro" id="IPR013088">
    <property type="entry name" value="Znf_NHR/GATA"/>
</dbReference>
<evidence type="ECO:0000256" key="1">
    <source>
        <dbReference type="ARBA" id="ARBA00005413"/>
    </source>
</evidence>
<keyword evidence="5" id="KW-0862">Zinc</keyword>
<sequence length="440" mass="48481">MDIKNSPSSLNSPASYNCSQSVLPLEHGPIYIPSSYVESRHEYSAMTFYSPAVMNYSIPSSANSSEGGPGRQTTSPNVLWPTPGHLSPLAIHCQSSLLYTEPQKSPWCEARSLEPTLPVNRETLKRKVSGSSCASPVTSPSPKKDAHFCAVCSDYASGYHYGVWSCEGCKAFFKRSIQGHNDYICPATNQCTIDKNRRKSCQACRLRKCYEVGMVKCGSRRERCGYRVMRRQKSSDEQLHCLSKAKKNGGHVTRVKELLLSALSPEQLVLTLLEAEPPHVLVSRPSTPFTEASMMMSLTKLADKELVHMIGWAKKIPGMYPLAAAATQEAESSRKLTHLLNAVTDALVWVIAKSGIPSQQQPVRLANLLMLLSHVRHASNKGMEHLLNMKCKNVVPVYDLLLEMLNAHTLRGHKSSLPGAECSPAEDSKSREGSQKPQAQ</sequence>
<dbReference type="InterPro" id="IPR000536">
    <property type="entry name" value="Nucl_hrmn_rcpt_lig-bd"/>
</dbReference>
<evidence type="ECO:0000256" key="7">
    <source>
        <dbReference type="ARBA" id="ARBA00023015"/>
    </source>
</evidence>
<evidence type="ECO:0000256" key="8">
    <source>
        <dbReference type="ARBA" id="ARBA00023125"/>
    </source>
</evidence>
<keyword evidence="10 13" id="KW-0675">Receptor</keyword>
<dbReference type="PRINTS" id="PR00047">
    <property type="entry name" value="STROIDFINGER"/>
</dbReference>
<feature type="domain" description="Nuclear receptor" evidence="15">
    <location>
        <begin position="146"/>
        <end position="221"/>
    </location>
</feature>
<dbReference type="AlphaFoldDB" id="A0A7N5JB59"/>
<dbReference type="InterPro" id="IPR035500">
    <property type="entry name" value="NHR-like_dom_sf"/>
</dbReference>
<comment type="similarity">
    <text evidence="1 13">Belongs to the nuclear hormone receptor family. NR3 subfamily.</text>
</comment>
<dbReference type="Proteomes" id="UP000008912">
    <property type="component" value="Unassembled WGS sequence"/>
</dbReference>
<dbReference type="GO" id="GO:0008270">
    <property type="term" value="F:zinc ion binding"/>
    <property type="evidence" value="ECO:0007669"/>
    <property type="project" value="UniProtKB-KW"/>
</dbReference>
<dbReference type="SUPFAM" id="SSF57716">
    <property type="entry name" value="Glucocorticoid receptor-like (DNA-binding domain)"/>
    <property type="match status" value="1"/>
</dbReference>
<keyword evidence="6" id="KW-0832">Ubl conjugation</keyword>
<dbReference type="Pfam" id="PF00105">
    <property type="entry name" value="zf-C4"/>
    <property type="match status" value="1"/>
</dbReference>
<evidence type="ECO:0000259" key="15">
    <source>
        <dbReference type="PROSITE" id="PS51030"/>
    </source>
</evidence>
<keyword evidence="3" id="KW-0479">Metal-binding</keyword>
<evidence type="ECO:0000256" key="3">
    <source>
        <dbReference type="ARBA" id="ARBA00022723"/>
    </source>
</evidence>
<dbReference type="InterPro" id="IPR021064">
    <property type="entry name" value="ER-beta-like_N"/>
</dbReference>
<dbReference type="Gene3D" id="3.30.50.10">
    <property type="entry name" value="Erythroid Transcription Factor GATA-1, subunit A"/>
    <property type="match status" value="1"/>
</dbReference>
<keyword evidence="9 13" id="KW-0804">Transcription</keyword>
<evidence type="ECO:0000256" key="14">
    <source>
        <dbReference type="SAM" id="MobiDB-lite"/>
    </source>
</evidence>
<evidence type="ECO:0000256" key="13">
    <source>
        <dbReference type="PIRNR" id="PIRNR002527"/>
    </source>
</evidence>
<reference evidence="17" key="2">
    <citation type="submission" date="2025-08" db="UniProtKB">
        <authorList>
            <consortium name="Ensembl"/>
        </authorList>
    </citation>
    <scope>IDENTIFICATION</scope>
</reference>
<feature type="region of interest" description="Disordered" evidence="14">
    <location>
        <begin position="413"/>
        <end position="440"/>
    </location>
</feature>
<name>A0A7N5JB59_AILME</name>
<dbReference type="InterPro" id="IPR001628">
    <property type="entry name" value="Znf_hrmn_rcpt"/>
</dbReference>
<reference evidence="17" key="3">
    <citation type="submission" date="2025-09" db="UniProtKB">
        <authorList>
            <consortium name="Ensembl"/>
        </authorList>
    </citation>
    <scope>IDENTIFICATION</scope>
</reference>
<organism evidence="17 18">
    <name type="scientific">Ailuropoda melanoleuca</name>
    <name type="common">Giant panda</name>
    <dbReference type="NCBI Taxonomy" id="9646"/>
    <lineage>
        <taxon>Eukaryota</taxon>
        <taxon>Metazoa</taxon>
        <taxon>Chordata</taxon>
        <taxon>Craniata</taxon>
        <taxon>Vertebrata</taxon>
        <taxon>Euteleostomi</taxon>
        <taxon>Mammalia</taxon>
        <taxon>Eutheria</taxon>
        <taxon>Laurasiatheria</taxon>
        <taxon>Carnivora</taxon>
        <taxon>Caniformia</taxon>
        <taxon>Ursidae</taxon>
        <taxon>Ailuropoda</taxon>
    </lineage>
</organism>
<dbReference type="GeneTree" id="ENSGT00940000156116"/>
<dbReference type="GO" id="GO:0003707">
    <property type="term" value="F:nuclear steroid receptor activity"/>
    <property type="evidence" value="ECO:0007669"/>
    <property type="project" value="InterPro"/>
</dbReference>
<keyword evidence="7 13" id="KW-0805">Transcription regulation</keyword>
<dbReference type="Ensembl" id="ENSAMET00000033750.1">
    <property type="protein sequence ID" value="ENSAMEP00000022810.1"/>
    <property type="gene ID" value="ENSAMEG00000003956.2"/>
</dbReference>
<dbReference type="GO" id="GO:0005496">
    <property type="term" value="F:steroid binding"/>
    <property type="evidence" value="ECO:0007669"/>
    <property type="project" value="InterPro"/>
</dbReference>
<comment type="subcellular location">
    <subcellularLocation>
        <location evidence="13">Nucleus</location>
    </subcellularLocation>
</comment>
<dbReference type="InterPro" id="IPR050200">
    <property type="entry name" value="Nuclear_hormone_rcpt_NR3"/>
</dbReference>
<keyword evidence="4" id="KW-0863">Zinc-finger</keyword>
<evidence type="ECO:0000259" key="16">
    <source>
        <dbReference type="PROSITE" id="PS51843"/>
    </source>
</evidence>
<dbReference type="FunFam" id="3.30.50.10:FF:000014">
    <property type="entry name" value="Estrogen receptor beta"/>
    <property type="match status" value="1"/>
</dbReference>
<feature type="domain" description="NR LBD" evidence="16">
    <location>
        <begin position="1"/>
        <end position="408"/>
    </location>
</feature>
<evidence type="ECO:0000256" key="5">
    <source>
        <dbReference type="ARBA" id="ARBA00022833"/>
    </source>
</evidence>
<proteinExistence type="inferred from homology"/>
<evidence type="ECO:0000256" key="2">
    <source>
        <dbReference type="ARBA" id="ARBA00014904"/>
    </source>
</evidence>
<evidence type="ECO:0000256" key="6">
    <source>
        <dbReference type="ARBA" id="ARBA00022843"/>
    </source>
</evidence>
<dbReference type="PROSITE" id="PS51843">
    <property type="entry name" value="NR_LBD"/>
    <property type="match status" value="1"/>
</dbReference>
<dbReference type="Pfam" id="PF12497">
    <property type="entry name" value="ERbeta_N"/>
    <property type="match status" value="1"/>
</dbReference>